<evidence type="ECO:0000256" key="1">
    <source>
        <dbReference type="SAM" id="Phobius"/>
    </source>
</evidence>
<dbReference type="RefSeq" id="WP_113862832.1">
    <property type="nucleotide sequence ID" value="NZ_QNRO01000010.1"/>
</dbReference>
<evidence type="ECO:0000313" key="3">
    <source>
        <dbReference type="Proteomes" id="UP000252995"/>
    </source>
</evidence>
<dbReference type="Pfam" id="PF16074">
    <property type="entry name" value="PilW"/>
    <property type="match status" value="1"/>
</dbReference>
<dbReference type="GO" id="GO:0043683">
    <property type="term" value="P:type IV pilus assembly"/>
    <property type="evidence" value="ECO:0007669"/>
    <property type="project" value="InterPro"/>
</dbReference>
<accession>A0A366GP56</accession>
<dbReference type="OrthoDB" id="5296662at2"/>
<gene>
    <name evidence="2" type="ORF">DET50_11095</name>
</gene>
<reference evidence="2 3" key="1">
    <citation type="submission" date="2018-06" db="EMBL/GenBank/DDBJ databases">
        <title>Freshwater and sediment microbial communities from various areas in North America, analyzing microbe dynamics in response to fracking.</title>
        <authorList>
            <person name="Lamendella R."/>
        </authorList>
    </citation>
    <scope>NUCLEOTIDE SEQUENCE [LARGE SCALE GENOMIC DNA]</scope>
    <source>
        <strain evidence="2 3">114J</strain>
    </source>
</reference>
<comment type="caution">
    <text evidence="2">The sequence shown here is derived from an EMBL/GenBank/DDBJ whole genome shotgun (WGS) entry which is preliminary data.</text>
</comment>
<proteinExistence type="predicted"/>
<evidence type="ECO:0000313" key="2">
    <source>
        <dbReference type="EMBL" id="RBP29196.1"/>
    </source>
</evidence>
<keyword evidence="1" id="KW-1133">Transmembrane helix</keyword>
<dbReference type="AlphaFoldDB" id="A0A366GP56"/>
<feature type="transmembrane region" description="Helical" evidence="1">
    <location>
        <begin position="12"/>
        <end position="35"/>
    </location>
</feature>
<name>A0A366GP56_9GAMM</name>
<sequence length="351" mass="37893">MKIESRNKQLGLSIVELMIALLLASLLSVGLVQIFTSNSQTSRVNEASARVQESGRLASDIMARVIRNSAYWGCTNQVRINLMLNDDGSVDLSNFTTGVDVAFNVASGNTWGAVPGSDVLFLGGVNTNAALRTTDQTPVNSATIFTGVDPRDYVDEGDILLISDCRFGDIFQATQVQNNAIVANTGGSTSPGNATQTQSEYPSGATVFRPQRNAFYVRENDGLRSLTLNPMIVSATSGVVGSLSGAEELVSEVWNMQVRLGVRAGSTPPNDSIVGSWETSWASISNEEDVIAIQISLLARSPQDNVVDQPQDLCFPGWLDCDTDPTLLTTMPDRRLYREFTLTTGIRSRLQ</sequence>
<organism evidence="2 3">
    <name type="scientific">Marinobacter pelagius</name>
    <dbReference type="NCBI Taxonomy" id="379482"/>
    <lineage>
        <taxon>Bacteria</taxon>
        <taxon>Pseudomonadati</taxon>
        <taxon>Pseudomonadota</taxon>
        <taxon>Gammaproteobacteria</taxon>
        <taxon>Pseudomonadales</taxon>
        <taxon>Marinobacteraceae</taxon>
        <taxon>Marinobacter</taxon>
    </lineage>
</organism>
<dbReference type="Proteomes" id="UP000252995">
    <property type="component" value="Unassembled WGS sequence"/>
</dbReference>
<keyword evidence="1" id="KW-0472">Membrane</keyword>
<keyword evidence="1" id="KW-0812">Transmembrane</keyword>
<dbReference type="InterPro" id="IPR032092">
    <property type="entry name" value="PilW"/>
</dbReference>
<protein>
    <submittedName>
        <fullName evidence="2">Type IV pilus assembly protein PilW</fullName>
    </submittedName>
</protein>
<dbReference type="EMBL" id="QNRO01000010">
    <property type="protein sequence ID" value="RBP29196.1"/>
    <property type="molecule type" value="Genomic_DNA"/>
</dbReference>